<keyword evidence="3" id="KW-1185">Reference proteome</keyword>
<keyword evidence="1" id="KW-0472">Membrane</keyword>
<dbReference type="KEGG" id="bapi:BBC0122_023030"/>
<gene>
    <name evidence="2" type="ORF">BBC0122_023030</name>
</gene>
<dbReference type="RefSeq" id="WP_077994045.1">
    <property type="nucleotide sequence ID" value="NZ_CAXUOT020000001.1"/>
</dbReference>
<evidence type="ECO:0000313" key="2">
    <source>
        <dbReference type="EMBL" id="AQT48372.1"/>
    </source>
</evidence>
<proteinExistence type="predicted"/>
<accession>A0A1U9MKZ1</accession>
<evidence type="ECO:0000256" key="1">
    <source>
        <dbReference type="SAM" id="Phobius"/>
    </source>
</evidence>
<organism evidence="2 3">
    <name type="scientific">Bartonella choladocola</name>
    <dbReference type="NCBI Taxonomy" id="2750995"/>
    <lineage>
        <taxon>Bacteria</taxon>
        <taxon>Pseudomonadati</taxon>
        <taxon>Pseudomonadota</taxon>
        <taxon>Alphaproteobacteria</taxon>
        <taxon>Hyphomicrobiales</taxon>
        <taxon>Bartonellaceae</taxon>
        <taxon>Bartonella</taxon>
    </lineage>
</organism>
<feature type="transmembrane region" description="Helical" evidence="1">
    <location>
        <begin position="78"/>
        <end position="97"/>
    </location>
</feature>
<protein>
    <submittedName>
        <fullName evidence="2">Membrane-anchored ribosome-binding protein</fullName>
    </submittedName>
</protein>
<dbReference type="AlphaFoldDB" id="A0A1U9MKZ1"/>
<evidence type="ECO:0000313" key="3">
    <source>
        <dbReference type="Proteomes" id="UP000189632"/>
    </source>
</evidence>
<reference evidence="2 3" key="1">
    <citation type="submission" date="2016-11" db="EMBL/GenBank/DDBJ databases">
        <title>Comparative genomics of Bartonella apis.</title>
        <authorList>
            <person name="Engel P."/>
        </authorList>
    </citation>
    <scope>NUCLEOTIDE SEQUENCE [LARGE SCALE GENOMIC DNA]</scope>
    <source>
        <strain evidence="2 3">BBC0122</strain>
    </source>
</reference>
<dbReference type="Proteomes" id="UP000189632">
    <property type="component" value="Chromosome"/>
</dbReference>
<sequence length="100" mass="11170">MFNVLNGSDTKEKIEKRIQDLKSELQSLTQSLKQPLTKGDGFFENTGEIAETIKDKGRQALDVVGEQAHYITKQTKNYPKTALAVVGVLGVAAYFLLRRK</sequence>
<keyword evidence="1" id="KW-0812">Transmembrane</keyword>
<name>A0A1U9MKZ1_9HYPH</name>
<keyword evidence="1" id="KW-1133">Transmembrane helix</keyword>
<dbReference type="OrthoDB" id="7926307at2"/>
<dbReference type="EMBL" id="CP015625">
    <property type="protein sequence ID" value="AQT48372.1"/>
    <property type="molecule type" value="Genomic_DNA"/>
</dbReference>